<evidence type="ECO:0000256" key="7">
    <source>
        <dbReference type="ARBA" id="ARBA00022838"/>
    </source>
</evidence>
<gene>
    <name evidence="14" type="ORF">METBIDRAFT_76275</name>
</gene>
<dbReference type="PANTHER" id="PTHR14281:SF0">
    <property type="entry name" value="KINETOCHORE PROTEIN SPC25"/>
    <property type="match status" value="1"/>
</dbReference>
<dbReference type="AlphaFoldDB" id="A0A1A0HHA2"/>
<evidence type="ECO:0000256" key="1">
    <source>
        <dbReference type="ARBA" id="ARBA00002772"/>
    </source>
</evidence>
<evidence type="ECO:0000256" key="2">
    <source>
        <dbReference type="ARBA" id="ARBA00006379"/>
    </source>
</evidence>
<evidence type="ECO:0000313" key="14">
    <source>
        <dbReference type="EMBL" id="OBA23218.1"/>
    </source>
</evidence>
<dbReference type="GO" id="GO:0005634">
    <property type="term" value="C:nucleus"/>
    <property type="evidence" value="ECO:0007669"/>
    <property type="project" value="UniProtKB-SubCell"/>
</dbReference>
<evidence type="ECO:0000259" key="13">
    <source>
        <dbReference type="Pfam" id="PF08234"/>
    </source>
</evidence>
<dbReference type="GO" id="GO:0031262">
    <property type="term" value="C:Ndc80 complex"/>
    <property type="evidence" value="ECO:0007669"/>
    <property type="project" value="InterPro"/>
</dbReference>
<evidence type="ECO:0000256" key="5">
    <source>
        <dbReference type="ARBA" id="ARBA00022618"/>
    </source>
</evidence>
<dbReference type="GO" id="GO:0007059">
    <property type="term" value="P:chromosome segregation"/>
    <property type="evidence" value="ECO:0007669"/>
    <property type="project" value="InterPro"/>
</dbReference>
<keyword evidence="8 12" id="KW-0175">Coiled coil</keyword>
<comment type="subunit">
    <text evidence="3">Component of the NDC80 complex, which consists of NDC80, NUF2, SPC24 and SPC25.</text>
</comment>
<keyword evidence="6 11" id="KW-0498">Mitosis</keyword>
<dbReference type="PANTHER" id="PTHR14281">
    <property type="entry name" value="KINETOCHORE PROTEIN SPC25-RELATED"/>
    <property type="match status" value="1"/>
</dbReference>
<protein>
    <recommendedName>
        <fullName evidence="11">Kinetochore protein SPC25</fullName>
    </recommendedName>
</protein>
<dbReference type="GO" id="GO:0051301">
    <property type="term" value="P:cell division"/>
    <property type="evidence" value="ECO:0007669"/>
    <property type="project" value="UniProtKB-UniRule"/>
</dbReference>
<dbReference type="Pfam" id="PF08234">
    <property type="entry name" value="Spindle_Spc25"/>
    <property type="match status" value="1"/>
</dbReference>
<keyword evidence="11" id="KW-0539">Nucleus</keyword>
<comment type="caution">
    <text evidence="14">The sequence shown here is derived from an EMBL/GenBank/DDBJ whole genome shotgun (WGS) entry which is preliminary data.</text>
</comment>
<accession>A0A1A0HHA2</accession>
<dbReference type="InterPro" id="IPR045143">
    <property type="entry name" value="Spc25"/>
</dbReference>
<keyword evidence="15" id="KW-1185">Reference proteome</keyword>
<keyword evidence="7 11" id="KW-0995">Kinetochore</keyword>
<dbReference type="InterPro" id="IPR013255">
    <property type="entry name" value="Spc25_C"/>
</dbReference>
<evidence type="ECO:0000256" key="12">
    <source>
        <dbReference type="SAM" id="Coils"/>
    </source>
</evidence>
<comment type="similarity">
    <text evidence="2 11">Belongs to the SPC25 family.</text>
</comment>
<evidence type="ECO:0000256" key="9">
    <source>
        <dbReference type="ARBA" id="ARBA00023306"/>
    </source>
</evidence>
<dbReference type="Gene3D" id="3.30.457.50">
    <property type="entry name" value="Chromosome segregation protein Spc25"/>
    <property type="match status" value="1"/>
</dbReference>
<evidence type="ECO:0000256" key="10">
    <source>
        <dbReference type="ARBA" id="ARBA00023328"/>
    </source>
</evidence>
<reference evidence="14 15" key="1">
    <citation type="submission" date="2016-05" db="EMBL/GenBank/DDBJ databases">
        <title>Comparative genomics of biotechnologically important yeasts.</title>
        <authorList>
            <consortium name="DOE Joint Genome Institute"/>
            <person name="Riley R."/>
            <person name="Haridas S."/>
            <person name="Wolfe K.H."/>
            <person name="Lopes M.R."/>
            <person name="Hittinger C.T."/>
            <person name="Goker M."/>
            <person name="Salamov A."/>
            <person name="Wisecaver J."/>
            <person name="Long T.M."/>
            <person name="Aerts A.L."/>
            <person name="Barry K."/>
            <person name="Choi C."/>
            <person name="Clum A."/>
            <person name="Coughlan A.Y."/>
            <person name="Deshpande S."/>
            <person name="Douglass A.P."/>
            <person name="Hanson S.J."/>
            <person name="Klenk H.-P."/>
            <person name="LaButti K."/>
            <person name="Lapidus A."/>
            <person name="Lindquist E."/>
            <person name="Lipzen A."/>
            <person name="Meier-kolthoff J.P."/>
            <person name="Ohm R.A."/>
            <person name="Otillar R.P."/>
            <person name="Pangilinan J."/>
            <person name="Peng Y."/>
            <person name="Rokas A."/>
            <person name="Rosa C.A."/>
            <person name="Scheuner C."/>
            <person name="Sibirny A.A."/>
            <person name="Slot J.C."/>
            <person name="Stielow J.B."/>
            <person name="Sun H."/>
            <person name="Kurtzman C.P."/>
            <person name="Blackwell M."/>
            <person name="Grigoriev I.V."/>
            <person name="Jeffries T.W."/>
        </authorList>
    </citation>
    <scope>NUCLEOTIDE SEQUENCE [LARGE SCALE GENOMIC DNA]</scope>
    <source>
        <strain evidence="14 15">NRRL YB-4993</strain>
    </source>
</reference>
<evidence type="ECO:0000313" key="15">
    <source>
        <dbReference type="Proteomes" id="UP000092555"/>
    </source>
</evidence>
<organism evidence="14 15">
    <name type="scientific">Metschnikowia bicuspidata var. bicuspidata NRRL YB-4993</name>
    <dbReference type="NCBI Taxonomy" id="869754"/>
    <lineage>
        <taxon>Eukaryota</taxon>
        <taxon>Fungi</taxon>
        <taxon>Dikarya</taxon>
        <taxon>Ascomycota</taxon>
        <taxon>Saccharomycotina</taxon>
        <taxon>Pichiomycetes</taxon>
        <taxon>Metschnikowiaceae</taxon>
        <taxon>Metschnikowia</taxon>
    </lineage>
</organism>
<feature type="domain" description="Chromosome segregation protein Spc25 C-terminal" evidence="13">
    <location>
        <begin position="153"/>
        <end position="223"/>
    </location>
</feature>
<evidence type="ECO:0000256" key="4">
    <source>
        <dbReference type="ARBA" id="ARBA00022454"/>
    </source>
</evidence>
<evidence type="ECO:0000256" key="8">
    <source>
        <dbReference type="ARBA" id="ARBA00023054"/>
    </source>
</evidence>
<dbReference type="OrthoDB" id="4056921at2759"/>
<dbReference type="RefSeq" id="XP_018713699.1">
    <property type="nucleotide sequence ID" value="XM_018858503.1"/>
</dbReference>
<keyword evidence="10 11" id="KW-0137">Centromere</keyword>
<dbReference type="EMBL" id="LXTC01000001">
    <property type="protein sequence ID" value="OBA23218.1"/>
    <property type="molecule type" value="Genomic_DNA"/>
</dbReference>
<evidence type="ECO:0000256" key="6">
    <source>
        <dbReference type="ARBA" id="ARBA00022776"/>
    </source>
</evidence>
<feature type="coiled-coil region" evidence="12">
    <location>
        <begin position="30"/>
        <end position="106"/>
    </location>
</feature>
<keyword evidence="4 11" id="KW-0158">Chromosome</keyword>
<evidence type="ECO:0000256" key="11">
    <source>
        <dbReference type="RuleBase" id="RU367150"/>
    </source>
</evidence>
<sequence length="228" mass="25847">MAQPMEDFRNVRGELAAFTARLEHLILEKKSLLQTEKKRHTENVRRLEQAAHRLRAEIADAQEKRGAVAGQIEAGLAKFRATESMVNSLTKDLQKAQNSRASLRAAVDAKRAHVDSLKDSLRYTRSSLDSQAEKDEDEATKFEMYVGLRVESVDEDLLRFKFTNIDANEIDLDVLVELYVGDDLYRVLATDPALPADTISTMERELNESGMLVVFLKRIRKALRDALD</sequence>
<keyword evidence="5 11" id="KW-0132">Cell division</keyword>
<evidence type="ECO:0000256" key="3">
    <source>
        <dbReference type="ARBA" id="ARBA00011562"/>
    </source>
</evidence>
<proteinExistence type="inferred from homology"/>
<dbReference type="Proteomes" id="UP000092555">
    <property type="component" value="Unassembled WGS sequence"/>
</dbReference>
<name>A0A1A0HHA2_9ASCO</name>
<dbReference type="STRING" id="869754.A0A1A0HHA2"/>
<dbReference type="GeneID" id="30031479"/>
<dbReference type="CDD" id="cd23784">
    <property type="entry name" value="RWD_Spc25"/>
    <property type="match status" value="1"/>
</dbReference>
<comment type="function">
    <text evidence="1 11">Acts as a component of the essential kinetochore-associated NDC80 complex, which is required for chromosome segregation and spindle checkpoint activity.</text>
</comment>
<keyword evidence="9 11" id="KW-0131">Cell cycle</keyword>
<comment type="subcellular location">
    <subcellularLocation>
        <location evidence="11">Nucleus</location>
    </subcellularLocation>
    <subcellularLocation>
        <location evidence="11">Chromosome</location>
        <location evidence="11">Centromere</location>
        <location evidence="11">Kinetochore</location>
    </subcellularLocation>
</comment>